<comment type="caution">
    <text evidence="2">The sequence shown here is derived from an EMBL/GenBank/DDBJ whole genome shotgun (WGS) entry which is preliminary data.</text>
</comment>
<sequence length="237" mass="26630">MHSSHFFWTVPRWKSLRLHDNNAGFEWTRLRALLEVGKLKCEAQERRPCWPALTSLLVGTPLCTTIGQRTASGFTVANVHLLAPNLQALTFGVSAMNTPTAVSGFTNFSWRNLTSFTFLGMDEDRNPTFIYHILTHAKNLKTLSLKLPALISGINLIHHKMPLHINQLPTELLANVFELHQTEESQSSRALVKLVGVCKHWKGVSFGHPQLWTTLRCAVPAMNRRAGERCPSPSWTA</sequence>
<reference evidence="2 3" key="1">
    <citation type="journal article" date="2019" name="Nat. Ecol. Evol.">
        <title>Megaphylogeny resolves global patterns of mushroom evolution.</title>
        <authorList>
            <person name="Varga T."/>
            <person name="Krizsan K."/>
            <person name="Foldi C."/>
            <person name="Dima B."/>
            <person name="Sanchez-Garcia M."/>
            <person name="Sanchez-Ramirez S."/>
            <person name="Szollosi G.J."/>
            <person name="Szarkandi J.G."/>
            <person name="Papp V."/>
            <person name="Albert L."/>
            <person name="Andreopoulos W."/>
            <person name="Angelini C."/>
            <person name="Antonin V."/>
            <person name="Barry K.W."/>
            <person name="Bougher N.L."/>
            <person name="Buchanan P."/>
            <person name="Buyck B."/>
            <person name="Bense V."/>
            <person name="Catcheside P."/>
            <person name="Chovatia M."/>
            <person name="Cooper J."/>
            <person name="Damon W."/>
            <person name="Desjardin D."/>
            <person name="Finy P."/>
            <person name="Geml J."/>
            <person name="Haridas S."/>
            <person name="Hughes K."/>
            <person name="Justo A."/>
            <person name="Karasinski D."/>
            <person name="Kautmanova I."/>
            <person name="Kiss B."/>
            <person name="Kocsube S."/>
            <person name="Kotiranta H."/>
            <person name="LaButti K.M."/>
            <person name="Lechner B.E."/>
            <person name="Liimatainen K."/>
            <person name="Lipzen A."/>
            <person name="Lukacs Z."/>
            <person name="Mihaltcheva S."/>
            <person name="Morgado L.N."/>
            <person name="Niskanen T."/>
            <person name="Noordeloos M.E."/>
            <person name="Ohm R.A."/>
            <person name="Ortiz-Santana B."/>
            <person name="Ovrebo C."/>
            <person name="Racz N."/>
            <person name="Riley R."/>
            <person name="Savchenko A."/>
            <person name="Shiryaev A."/>
            <person name="Soop K."/>
            <person name="Spirin V."/>
            <person name="Szebenyi C."/>
            <person name="Tomsovsky M."/>
            <person name="Tulloss R.E."/>
            <person name="Uehling J."/>
            <person name="Grigoriev I.V."/>
            <person name="Vagvolgyi C."/>
            <person name="Papp T."/>
            <person name="Martin F.M."/>
            <person name="Miettinen O."/>
            <person name="Hibbett D.S."/>
            <person name="Nagy L.G."/>
        </authorList>
    </citation>
    <scope>NUCLEOTIDE SEQUENCE [LARGE SCALE GENOMIC DNA]</scope>
    <source>
        <strain evidence="2 3">FP101781</strain>
    </source>
</reference>
<dbReference type="EMBL" id="QPFP01000596">
    <property type="protein sequence ID" value="TEB05185.1"/>
    <property type="molecule type" value="Genomic_DNA"/>
</dbReference>
<dbReference type="Gene3D" id="1.20.1280.50">
    <property type="match status" value="1"/>
</dbReference>
<protein>
    <recommendedName>
        <fullName evidence="1">F-box domain-containing protein</fullName>
    </recommendedName>
</protein>
<evidence type="ECO:0000313" key="2">
    <source>
        <dbReference type="EMBL" id="TEB05185.1"/>
    </source>
</evidence>
<feature type="domain" description="F-box" evidence="1">
    <location>
        <begin position="165"/>
        <end position="216"/>
    </location>
</feature>
<dbReference type="OrthoDB" id="2895363at2759"/>
<keyword evidence="3" id="KW-1185">Reference proteome</keyword>
<organism evidence="2 3">
    <name type="scientific">Coprinellus micaceus</name>
    <name type="common">Glistening ink-cap mushroom</name>
    <name type="synonym">Coprinus micaceus</name>
    <dbReference type="NCBI Taxonomy" id="71717"/>
    <lineage>
        <taxon>Eukaryota</taxon>
        <taxon>Fungi</taxon>
        <taxon>Dikarya</taxon>
        <taxon>Basidiomycota</taxon>
        <taxon>Agaricomycotina</taxon>
        <taxon>Agaricomycetes</taxon>
        <taxon>Agaricomycetidae</taxon>
        <taxon>Agaricales</taxon>
        <taxon>Agaricineae</taxon>
        <taxon>Psathyrellaceae</taxon>
        <taxon>Coprinellus</taxon>
    </lineage>
</organism>
<dbReference type="Pfam" id="PF12937">
    <property type="entry name" value="F-box-like"/>
    <property type="match status" value="1"/>
</dbReference>
<evidence type="ECO:0000259" key="1">
    <source>
        <dbReference type="Pfam" id="PF12937"/>
    </source>
</evidence>
<accession>A0A4Y7R880</accession>
<dbReference type="AlphaFoldDB" id="A0A4Y7R880"/>
<proteinExistence type="predicted"/>
<evidence type="ECO:0000313" key="3">
    <source>
        <dbReference type="Proteomes" id="UP000298030"/>
    </source>
</evidence>
<dbReference type="Proteomes" id="UP000298030">
    <property type="component" value="Unassembled WGS sequence"/>
</dbReference>
<name>A0A4Y7R880_COPMI</name>
<gene>
    <name evidence="2" type="ORF">FA13DRAFT_1807336</name>
</gene>
<dbReference type="InterPro" id="IPR001810">
    <property type="entry name" value="F-box_dom"/>
</dbReference>